<proteinExistence type="predicted"/>
<evidence type="ECO:0000256" key="1">
    <source>
        <dbReference type="SAM" id="MobiDB-lite"/>
    </source>
</evidence>
<reference evidence="2 3" key="1">
    <citation type="submission" date="2019-05" db="EMBL/GenBank/DDBJ databases">
        <title>Another draft genome of Portunus trituberculatus and its Hox gene families provides insights of decapod evolution.</title>
        <authorList>
            <person name="Jeong J.-H."/>
            <person name="Song I."/>
            <person name="Kim S."/>
            <person name="Choi T."/>
            <person name="Kim D."/>
            <person name="Ryu S."/>
            <person name="Kim W."/>
        </authorList>
    </citation>
    <scope>NUCLEOTIDE SEQUENCE [LARGE SCALE GENOMIC DNA]</scope>
    <source>
        <tissue evidence="2">Muscle</tissue>
    </source>
</reference>
<gene>
    <name evidence="2" type="ORF">E2C01_013414</name>
</gene>
<sequence length="302" mass="32847">MQPPPNKDAPENIASTSMGSRPPSQLSQQASSGYGSTRSRKDEVTLIKPSSEESSKVAGGRGSSPKVDATSTGNRKTGSYGSAQNPTPSSSSSSSSPSSSYYPAQYPSQYPPQYQRNPSLYKQYPSSTSLKETQPSVPYTKSSNSRQSFSSSTFPHRMENQSHPATSYPNTNHSHTATSYPNSQSHAYPQPANTQAHPPKYPPGVVYADLALSRNGQPNHYRRDLNTEYAILQFKGPVVGQEIDPFKTSLDGGDMEYADVDYATYNYGPIPYKAASVSNAEEKKAEQEAEMKGVPVRPPRKK</sequence>
<feature type="compositionally biased region" description="Polar residues" evidence="1">
    <location>
        <begin position="69"/>
        <end position="81"/>
    </location>
</feature>
<feature type="compositionally biased region" description="Polar residues" evidence="1">
    <location>
        <begin position="161"/>
        <end position="196"/>
    </location>
</feature>
<name>A0A5B7DGL1_PORTR</name>
<evidence type="ECO:0000313" key="2">
    <source>
        <dbReference type="EMBL" id="MPC20470.1"/>
    </source>
</evidence>
<dbReference type="OrthoDB" id="6106100at2759"/>
<feature type="compositionally biased region" description="Polar residues" evidence="1">
    <location>
        <begin position="124"/>
        <end position="141"/>
    </location>
</feature>
<feature type="compositionally biased region" description="Basic and acidic residues" evidence="1">
    <location>
        <begin position="39"/>
        <end position="55"/>
    </location>
</feature>
<feature type="compositionally biased region" description="Low complexity" evidence="1">
    <location>
        <begin position="142"/>
        <end position="152"/>
    </location>
</feature>
<comment type="caution">
    <text evidence="2">The sequence shown here is derived from an EMBL/GenBank/DDBJ whole genome shotgun (WGS) entry which is preliminary data.</text>
</comment>
<dbReference type="Proteomes" id="UP000324222">
    <property type="component" value="Unassembled WGS sequence"/>
</dbReference>
<dbReference type="AlphaFoldDB" id="A0A5B7DGL1"/>
<keyword evidence="3" id="KW-1185">Reference proteome</keyword>
<feature type="region of interest" description="Disordered" evidence="1">
    <location>
        <begin position="1"/>
        <end position="204"/>
    </location>
</feature>
<organism evidence="2 3">
    <name type="scientific">Portunus trituberculatus</name>
    <name type="common">Swimming crab</name>
    <name type="synonym">Neptunus trituberculatus</name>
    <dbReference type="NCBI Taxonomy" id="210409"/>
    <lineage>
        <taxon>Eukaryota</taxon>
        <taxon>Metazoa</taxon>
        <taxon>Ecdysozoa</taxon>
        <taxon>Arthropoda</taxon>
        <taxon>Crustacea</taxon>
        <taxon>Multicrustacea</taxon>
        <taxon>Malacostraca</taxon>
        <taxon>Eumalacostraca</taxon>
        <taxon>Eucarida</taxon>
        <taxon>Decapoda</taxon>
        <taxon>Pleocyemata</taxon>
        <taxon>Brachyura</taxon>
        <taxon>Eubrachyura</taxon>
        <taxon>Portunoidea</taxon>
        <taxon>Portunidae</taxon>
        <taxon>Portuninae</taxon>
        <taxon>Portunus</taxon>
    </lineage>
</organism>
<feature type="compositionally biased region" description="Basic and acidic residues" evidence="1">
    <location>
        <begin position="280"/>
        <end position="291"/>
    </location>
</feature>
<protein>
    <submittedName>
        <fullName evidence="2">Uncharacterized protein</fullName>
    </submittedName>
</protein>
<feature type="region of interest" description="Disordered" evidence="1">
    <location>
        <begin position="278"/>
        <end position="302"/>
    </location>
</feature>
<feature type="compositionally biased region" description="Polar residues" evidence="1">
    <location>
        <begin position="13"/>
        <end position="37"/>
    </location>
</feature>
<feature type="compositionally biased region" description="Low complexity" evidence="1">
    <location>
        <begin position="82"/>
        <end position="119"/>
    </location>
</feature>
<evidence type="ECO:0000313" key="3">
    <source>
        <dbReference type="Proteomes" id="UP000324222"/>
    </source>
</evidence>
<dbReference type="EMBL" id="VSRR010000875">
    <property type="protein sequence ID" value="MPC20470.1"/>
    <property type="molecule type" value="Genomic_DNA"/>
</dbReference>
<accession>A0A5B7DGL1</accession>